<dbReference type="AlphaFoldDB" id="A0A3D9SP46"/>
<dbReference type="Pfam" id="PF04149">
    <property type="entry name" value="DUF397"/>
    <property type="match status" value="1"/>
</dbReference>
<dbReference type="RefSeq" id="WP_245974054.1">
    <property type="nucleotide sequence ID" value="NZ_QTTT01000001.1"/>
</dbReference>
<organism evidence="2 3">
    <name type="scientific">Thermomonospora umbrina</name>
    <dbReference type="NCBI Taxonomy" id="111806"/>
    <lineage>
        <taxon>Bacteria</taxon>
        <taxon>Bacillati</taxon>
        <taxon>Actinomycetota</taxon>
        <taxon>Actinomycetes</taxon>
        <taxon>Streptosporangiales</taxon>
        <taxon>Thermomonosporaceae</taxon>
        <taxon>Thermomonospora</taxon>
    </lineage>
</organism>
<feature type="domain" description="DUF397" evidence="1">
    <location>
        <begin position="16"/>
        <end position="68"/>
    </location>
</feature>
<evidence type="ECO:0000313" key="3">
    <source>
        <dbReference type="Proteomes" id="UP000256661"/>
    </source>
</evidence>
<accession>A0A3D9SP46</accession>
<reference evidence="2 3" key="1">
    <citation type="submission" date="2018-08" db="EMBL/GenBank/DDBJ databases">
        <title>Sequencing the genomes of 1000 actinobacteria strains.</title>
        <authorList>
            <person name="Klenk H.-P."/>
        </authorList>
    </citation>
    <scope>NUCLEOTIDE SEQUENCE [LARGE SCALE GENOMIC DNA]</scope>
    <source>
        <strain evidence="2 3">DSM 43927</strain>
    </source>
</reference>
<comment type="caution">
    <text evidence="2">The sequence shown here is derived from an EMBL/GenBank/DDBJ whole genome shotgun (WGS) entry which is preliminary data.</text>
</comment>
<dbReference type="Proteomes" id="UP000256661">
    <property type="component" value="Unassembled WGS sequence"/>
</dbReference>
<keyword evidence="3" id="KW-1185">Reference proteome</keyword>
<dbReference type="EMBL" id="QTTT01000001">
    <property type="protein sequence ID" value="REE95733.1"/>
    <property type="molecule type" value="Genomic_DNA"/>
</dbReference>
<sequence length="71" mass="7569">MNVHPPIQITTELSRAAWRKSSHSGSGDQCVEVAALRGGHRALRDSKDPQGPALLLSPAGWRDLLGDVGAR</sequence>
<gene>
    <name evidence="2" type="ORF">DFJ69_1142</name>
</gene>
<evidence type="ECO:0000259" key="1">
    <source>
        <dbReference type="Pfam" id="PF04149"/>
    </source>
</evidence>
<dbReference type="InterPro" id="IPR007278">
    <property type="entry name" value="DUF397"/>
</dbReference>
<protein>
    <submittedName>
        <fullName evidence="2">Uncharacterized protein DUF397</fullName>
    </submittedName>
</protein>
<proteinExistence type="predicted"/>
<name>A0A3D9SP46_9ACTN</name>
<evidence type="ECO:0000313" key="2">
    <source>
        <dbReference type="EMBL" id="REE95733.1"/>
    </source>
</evidence>